<evidence type="ECO:0000313" key="1">
    <source>
        <dbReference type="EMBL" id="KAA6389489.1"/>
    </source>
</evidence>
<name>A0A5J4W4X2_9EUKA</name>
<comment type="caution">
    <text evidence="1">The sequence shown here is derived from an EMBL/GenBank/DDBJ whole genome shotgun (WGS) entry which is preliminary data.</text>
</comment>
<evidence type="ECO:0000313" key="2">
    <source>
        <dbReference type="Proteomes" id="UP000324800"/>
    </source>
</evidence>
<dbReference type="EMBL" id="SNRW01003570">
    <property type="protein sequence ID" value="KAA6389489.1"/>
    <property type="molecule type" value="Genomic_DNA"/>
</dbReference>
<organism evidence="1 2">
    <name type="scientific">Streblomastix strix</name>
    <dbReference type="NCBI Taxonomy" id="222440"/>
    <lineage>
        <taxon>Eukaryota</taxon>
        <taxon>Metamonada</taxon>
        <taxon>Preaxostyla</taxon>
        <taxon>Oxymonadida</taxon>
        <taxon>Streblomastigidae</taxon>
        <taxon>Streblomastix</taxon>
    </lineage>
</organism>
<reference evidence="1 2" key="1">
    <citation type="submission" date="2019-03" db="EMBL/GenBank/DDBJ databases">
        <title>Single cell metagenomics reveals metabolic interactions within the superorganism composed of flagellate Streblomastix strix and complex community of Bacteroidetes bacteria on its surface.</title>
        <authorList>
            <person name="Treitli S.C."/>
            <person name="Kolisko M."/>
            <person name="Husnik F."/>
            <person name="Keeling P."/>
            <person name="Hampl V."/>
        </authorList>
    </citation>
    <scope>NUCLEOTIDE SEQUENCE [LARGE SCALE GENOMIC DNA]</scope>
    <source>
        <strain evidence="1">ST1C</strain>
    </source>
</reference>
<gene>
    <name evidence="1" type="ORF">EZS28_014986</name>
</gene>
<proteinExistence type="predicted"/>
<dbReference type="Proteomes" id="UP000324800">
    <property type="component" value="Unassembled WGS sequence"/>
</dbReference>
<protein>
    <submittedName>
        <fullName evidence="1">Uncharacterized protein</fullName>
    </submittedName>
</protein>
<sequence length="947" mass="104413">MINNAPATDVYTRTEANEFLNENADKTDLDDYYTKSETYAKVEVYNKTEIDEFLDEKANVGTSYSKSEDDTLLLLKADKTQLIDTYSKSKDDALLLLKADNTQLIDSYSKSEDDALVLPKADETQLIDSYSKTEDDSLLLMKADKTQFDEYYTAGKVDALFVDKADKTQLIDSYSKSEDDALLLLKADKTQLIDSHSKSEADELLDEKADKTQFDEYYTARQVDALLDDKADKTQLTDLYSKSEDDALLLLKADKTQLIDSYSKSENDALLLLKADKTQLIDSYLKSEDDALLLMKADKTDLNNFVDLKSTQTVSVQKQFSAISVSSISKQSKNDESILLAGSGDMLVSTLVNQTELQEVRDNIQGKSKEFVFTTQGELNDSMAIQDNIANFAIGDNLYIVDKQVIDFWWDRTDLKELETELLDMSNVVTTLGAATRSGNAITDISIDGNSITPAKNISFVTTEFDQSITGVKTFTSSIISNSIQYSIYDNSSEFLASDGVRAISDINASVDLSNYYNKTQIYSQTETDNLLNNKANTGVSYAKGEDDKLQLAKADKTQLIVAYSKTETDKLLNNKTNTGVSYTKGQDDALLLLKADKTQLIDQYTKGETNKLLNIKTNTGVSYTKGEDDLLLLAKADKIQFIDAYSKSDDDALFLLKADKTQLIDSYTKTETNNLLNNKTDTGVSYTKDEDDTLLFAKADKTQLIDSYTKTQTDNLLNDKANQSTIYTKTETDQLISQIDTGNVDLSSYYAKTKTDELLDEKANTTDLSNYMTLSTAQTINANKIFNNSCRFVSSFDGMSTVTGSSFIKSGADNTVVLLGAGGTKPISDDNDTVLIAKNLIDAKLSSKMDSNTLGNLVNTIQDQTVNGFQTFTSNVTAAGFVKTDKDDTSVLLAGGGDKLISSFGGIEDLTSFAFSVQDDVAVITYIPFPNHTVDKGGYVSITHST</sequence>
<accession>A0A5J4W4X2</accession>
<dbReference type="AlphaFoldDB" id="A0A5J4W4X2"/>